<keyword evidence="3" id="KW-0804">Transcription</keyword>
<evidence type="ECO:0000313" key="6">
    <source>
        <dbReference type="Proteomes" id="UP000093451"/>
    </source>
</evidence>
<keyword evidence="2" id="KW-0238">DNA-binding</keyword>
<dbReference type="InterPro" id="IPR050204">
    <property type="entry name" value="AraC_XylS_family_regulators"/>
</dbReference>
<evidence type="ECO:0000256" key="2">
    <source>
        <dbReference type="ARBA" id="ARBA00023125"/>
    </source>
</evidence>
<dbReference type="SUPFAM" id="SSF46689">
    <property type="entry name" value="Homeodomain-like"/>
    <property type="match status" value="2"/>
</dbReference>
<dbReference type="EMBL" id="LXKT01000029">
    <property type="protein sequence ID" value="OCJ32705.1"/>
    <property type="molecule type" value="Genomic_DNA"/>
</dbReference>
<evidence type="ECO:0000313" key="5">
    <source>
        <dbReference type="EMBL" id="OCJ32705.1"/>
    </source>
</evidence>
<reference evidence="5 6" key="1">
    <citation type="journal article" date="2016" name="PeerJ">
        <title>Gall-ID: tools for genotyping gall-causing phytopathogenic bacteria.</title>
        <authorList>
            <person name="Davis E.W.II."/>
            <person name="Weisberg A.J."/>
            <person name="Tabima J.F."/>
            <person name="Grunwald N.J."/>
            <person name="Chang J.H."/>
        </authorList>
    </citation>
    <scope>NUCLEOTIDE SEQUENCE [LARGE SCALE GENOMIC DNA]</scope>
    <source>
        <strain evidence="5 6">N2/73</strain>
    </source>
</reference>
<dbReference type="GO" id="GO:0043565">
    <property type="term" value="F:sequence-specific DNA binding"/>
    <property type="evidence" value="ECO:0007669"/>
    <property type="project" value="InterPro"/>
</dbReference>
<dbReference type="PROSITE" id="PS00041">
    <property type="entry name" value="HTH_ARAC_FAMILY_1"/>
    <property type="match status" value="1"/>
</dbReference>
<gene>
    <name evidence="5" type="ORF">A6U91_21150</name>
</gene>
<dbReference type="InterPro" id="IPR018062">
    <property type="entry name" value="HTH_AraC-typ_CS"/>
</dbReference>
<accession>A0AB36EHC6</accession>
<feature type="domain" description="HTH araC/xylS-type" evidence="4">
    <location>
        <begin position="7"/>
        <end position="105"/>
    </location>
</feature>
<keyword evidence="1" id="KW-0805">Transcription regulation</keyword>
<dbReference type="PANTHER" id="PTHR46796">
    <property type="entry name" value="HTH-TYPE TRANSCRIPTIONAL ACTIVATOR RHAS-RELATED"/>
    <property type="match status" value="1"/>
</dbReference>
<name>A0AB36EHC6_AGRTU</name>
<comment type="caution">
    <text evidence="5">The sequence shown here is derived from an EMBL/GenBank/DDBJ whole genome shotgun (WGS) entry which is preliminary data.</text>
</comment>
<dbReference type="AlphaFoldDB" id="A0AB36EHC6"/>
<organism evidence="5 6">
    <name type="scientific">Agrobacterium tumefaciens</name>
    <dbReference type="NCBI Taxonomy" id="358"/>
    <lineage>
        <taxon>Bacteria</taxon>
        <taxon>Pseudomonadati</taxon>
        <taxon>Pseudomonadota</taxon>
        <taxon>Alphaproteobacteria</taxon>
        <taxon>Hyphomicrobiales</taxon>
        <taxon>Rhizobiaceae</taxon>
        <taxon>Rhizobium/Agrobacterium group</taxon>
        <taxon>Agrobacterium</taxon>
        <taxon>Agrobacterium tumefaciens complex</taxon>
    </lineage>
</organism>
<dbReference type="GO" id="GO:0003700">
    <property type="term" value="F:DNA-binding transcription factor activity"/>
    <property type="evidence" value="ECO:0007669"/>
    <property type="project" value="InterPro"/>
</dbReference>
<dbReference type="PROSITE" id="PS01124">
    <property type="entry name" value="HTH_ARAC_FAMILY_2"/>
    <property type="match status" value="1"/>
</dbReference>
<protein>
    <recommendedName>
        <fullName evidence="4">HTH araC/xylS-type domain-containing protein</fullName>
    </recommendedName>
</protein>
<evidence type="ECO:0000256" key="3">
    <source>
        <dbReference type="ARBA" id="ARBA00023163"/>
    </source>
</evidence>
<dbReference type="Gene3D" id="1.10.10.60">
    <property type="entry name" value="Homeodomain-like"/>
    <property type="match status" value="2"/>
</dbReference>
<evidence type="ECO:0000256" key="1">
    <source>
        <dbReference type="ARBA" id="ARBA00023015"/>
    </source>
</evidence>
<dbReference type="SMART" id="SM00342">
    <property type="entry name" value="HTH_ARAC"/>
    <property type="match status" value="1"/>
</dbReference>
<sequence>MAAWQIKRVTAHIEANLSEKLCLDDLAALSKLSTSYFAAAFRRNFGTSPYAYITVRRVELAKQQMAEGKLPLCEIALECGLADQAHLSRVFRRVTGTTPTLYRHWLKRQAVNRAAA</sequence>
<dbReference type="InterPro" id="IPR018060">
    <property type="entry name" value="HTH_AraC"/>
</dbReference>
<evidence type="ECO:0000259" key="4">
    <source>
        <dbReference type="PROSITE" id="PS01124"/>
    </source>
</evidence>
<dbReference type="PANTHER" id="PTHR46796:SF6">
    <property type="entry name" value="ARAC SUBFAMILY"/>
    <property type="match status" value="1"/>
</dbReference>
<dbReference type="Pfam" id="PF12833">
    <property type="entry name" value="HTH_18"/>
    <property type="match status" value="1"/>
</dbReference>
<dbReference type="InterPro" id="IPR009057">
    <property type="entry name" value="Homeodomain-like_sf"/>
</dbReference>
<proteinExistence type="predicted"/>
<dbReference type="Proteomes" id="UP000093451">
    <property type="component" value="Unassembled WGS sequence"/>
</dbReference>